<sequence>MLIVPPLTDVNSCQREELIAFLNKDPEVLRMFAAFDRVLSGFAAGRADDADLPIPIEIFQRLAARHGLKCSLKVSRARGCDNVTLQVKKPNTRKYKAEWTIGDAVHYDSTESGGTAMDGKPITTKGKTQCSWSLDGTGHNDSTESDEKSYDPRAAKYGFGEIPDGVLPDEEKRYLQMIQRNENTEAQVREVARSLKRLEERVACQERNQEVILTEVKETRRIAKRI</sequence>
<protein>
    <submittedName>
        <fullName evidence="3">Uncharacterized protein</fullName>
    </submittedName>
</protein>
<accession>A0A4U5NGG2</accession>
<feature type="coiled-coil region" evidence="1">
    <location>
        <begin position="181"/>
        <end position="215"/>
    </location>
</feature>
<feature type="compositionally biased region" description="Polar residues" evidence="2">
    <location>
        <begin position="125"/>
        <end position="134"/>
    </location>
</feature>
<organism evidence="3 4">
    <name type="scientific">Steinernema carpocapsae</name>
    <name type="common">Entomopathogenic nematode</name>
    <dbReference type="NCBI Taxonomy" id="34508"/>
    <lineage>
        <taxon>Eukaryota</taxon>
        <taxon>Metazoa</taxon>
        <taxon>Ecdysozoa</taxon>
        <taxon>Nematoda</taxon>
        <taxon>Chromadorea</taxon>
        <taxon>Rhabditida</taxon>
        <taxon>Tylenchina</taxon>
        <taxon>Panagrolaimomorpha</taxon>
        <taxon>Strongyloidoidea</taxon>
        <taxon>Steinernematidae</taxon>
        <taxon>Steinernema</taxon>
    </lineage>
</organism>
<evidence type="ECO:0000256" key="1">
    <source>
        <dbReference type="SAM" id="Coils"/>
    </source>
</evidence>
<feature type="region of interest" description="Disordered" evidence="2">
    <location>
        <begin position="112"/>
        <end position="151"/>
    </location>
</feature>
<evidence type="ECO:0000313" key="4">
    <source>
        <dbReference type="Proteomes" id="UP000298663"/>
    </source>
</evidence>
<keyword evidence="4" id="KW-1185">Reference proteome</keyword>
<comment type="caution">
    <text evidence="3">The sequence shown here is derived from an EMBL/GenBank/DDBJ whole genome shotgun (WGS) entry which is preliminary data.</text>
</comment>
<name>A0A4U5NGG2_STECR</name>
<dbReference type="Proteomes" id="UP000298663">
    <property type="component" value="Unassembled WGS sequence"/>
</dbReference>
<dbReference type="EMBL" id="AZBU02000004">
    <property type="protein sequence ID" value="TKR82118.1"/>
    <property type="molecule type" value="Genomic_DNA"/>
</dbReference>
<gene>
    <name evidence="3" type="ORF">L596_015891</name>
</gene>
<reference evidence="3 4" key="2">
    <citation type="journal article" date="2019" name="G3 (Bethesda)">
        <title>Hybrid Assembly of the Genome of the Entomopathogenic Nematode Steinernema carpocapsae Identifies the X-Chromosome.</title>
        <authorList>
            <person name="Serra L."/>
            <person name="Macchietto M."/>
            <person name="Macias-Munoz A."/>
            <person name="McGill C.J."/>
            <person name="Rodriguez I.M."/>
            <person name="Rodriguez B."/>
            <person name="Murad R."/>
            <person name="Mortazavi A."/>
        </authorList>
    </citation>
    <scope>NUCLEOTIDE SEQUENCE [LARGE SCALE GENOMIC DNA]</scope>
    <source>
        <strain evidence="3 4">ALL</strain>
    </source>
</reference>
<evidence type="ECO:0000256" key="2">
    <source>
        <dbReference type="SAM" id="MobiDB-lite"/>
    </source>
</evidence>
<feature type="compositionally biased region" description="Basic and acidic residues" evidence="2">
    <location>
        <begin position="141"/>
        <end position="151"/>
    </location>
</feature>
<evidence type="ECO:0000313" key="3">
    <source>
        <dbReference type="EMBL" id="TKR82118.1"/>
    </source>
</evidence>
<reference evidence="3 4" key="1">
    <citation type="journal article" date="2015" name="Genome Biol.">
        <title>Comparative genomics of Steinernema reveals deeply conserved gene regulatory networks.</title>
        <authorList>
            <person name="Dillman A.R."/>
            <person name="Macchietto M."/>
            <person name="Porter C.F."/>
            <person name="Rogers A."/>
            <person name="Williams B."/>
            <person name="Antoshechkin I."/>
            <person name="Lee M.M."/>
            <person name="Goodwin Z."/>
            <person name="Lu X."/>
            <person name="Lewis E.E."/>
            <person name="Goodrich-Blair H."/>
            <person name="Stock S.P."/>
            <person name="Adams B.J."/>
            <person name="Sternberg P.W."/>
            <person name="Mortazavi A."/>
        </authorList>
    </citation>
    <scope>NUCLEOTIDE SEQUENCE [LARGE SCALE GENOMIC DNA]</scope>
    <source>
        <strain evidence="3 4">ALL</strain>
    </source>
</reference>
<dbReference type="AlphaFoldDB" id="A0A4U5NGG2"/>
<keyword evidence="1" id="KW-0175">Coiled coil</keyword>
<proteinExistence type="predicted"/>